<proteinExistence type="predicted"/>
<dbReference type="AlphaFoldDB" id="A0A448X7J6"/>
<sequence length="279" mass="29420">MPHPATNLQILEASCPGTPLQRQATTPVLPATNPSVGACLVRAPRFVAKLAGSGGLSKYISQAARSTELLSVTTTQERVSALGRSSTTATVTPSNYSRNNTTSPPICNLETSLSALELAGPRIEDLTTSISSQPRHHFIHTDLSDCNTSPLPVHSSIREATNLSTSCDTHNLGTARSASVQLDFYVQNDQNDDAVYVDAEEVEDEDDDDFFISNPSDIDTLSLASARTTGGLFPALFQNGQRQASTSVGLSSPSLFRRPAAATGATCSNSSTSSFASLL</sequence>
<dbReference type="EMBL" id="CAAALY010108506">
    <property type="protein sequence ID" value="VEL30010.1"/>
    <property type="molecule type" value="Genomic_DNA"/>
</dbReference>
<name>A0A448X7J6_9PLAT</name>
<gene>
    <name evidence="2" type="ORF">PXEA_LOCUS23450</name>
</gene>
<accession>A0A448X7J6</accession>
<keyword evidence="3" id="KW-1185">Reference proteome</keyword>
<reference evidence="2" key="1">
    <citation type="submission" date="2018-11" db="EMBL/GenBank/DDBJ databases">
        <authorList>
            <consortium name="Pathogen Informatics"/>
        </authorList>
    </citation>
    <scope>NUCLEOTIDE SEQUENCE</scope>
</reference>
<evidence type="ECO:0000313" key="2">
    <source>
        <dbReference type="EMBL" id="VEL30010.1"/>
    </source>
</evidence>
<comment type="caution">
    <text evidence="2">The sequence shown here is derived from an EMBL/GenBank/DDBJ whole genome shotgun (WGS) entry which is preliminary data.</text>
</comment>
<protein>
    <submittedName>
        <fullName evidence="2">Uncharacterized protein</fullName>
    </submittedName>
</protein>
<feature type="non-terminal residue" evidence="2">
    <location>
        <position position="279"/>
    </location>
</feature>
<evidence type="ECO:0000313" key="3">
    <source>
        <dbReference type="Proteomes" id="UP000784294"/>
    </source>
</evidence>
<organism evidence="2 3">
    <name type="scientific">Protopolystoma xenopodis</name>
    <dbReference type="NCBI Taxonomy" id="117903"/>
    <lineage>
        <taxon>Eukaryota</taxon>
        <taxon>Metazoa</taxon>
        <taxon>Spiralia</taxon>
        <taxon>Lophotrochozoa</taxon>
        <taxon>Platyhelminthes</taxon>
        <taxon>Monogenea</taxon>
        <taxon>Polyopisthocotylea</taxon>
        <taxon>Polystomatidea</taxon>
        <taxon>Polystomatidae</taxon>
        <taxon>Protopolystoma</taxon>
    </lineage>
</organism>
<feature type="region of interest" description="Disordered" evidence="1">
    <location>
        <begin position="74"/>
        <end position="104"/>
    </location>
</feature>
<evidence type="ECO:0000256" key="1">
    <source>
        <dbReference type="SAM" id="MobiDB-lite"/>
    </source>
</evidence>
<dbReference type="Proteomes" id="UP000784294">
    <property type="component" value="Unassembled WGS sequence"/>
</dbReference>